<keyword evidence="3" id="KW-1185">Reference proteome</keyword>
<evidence type="ECO:0000313" key="3">
    <source>
        <dbReference type="Proteomes" id="UP001596977"/>
    </source>
</evidence>
<dbReference type="InterPro" id="IPR052513">
    <property type="entry name" value="Thioester_dehydratase-like"/>
</dbReference>
<organism evidence="2 3">
    <name type="scientific">Sphingomonas canadensis</name>
    <dbReference type="NCBI Taxonomy" id="1219257"/>
    <lineage>
        <taxon>Bacteria</taxon>
        <taxon>Pseudomonadati</taxon>
        <taxon>Pseudomonadota</taxon>
        <taxon>Alphaproteobacteria</taxon>
        <taxon>Sphingomonadales</taxon>
        <taxon>Sphingomonadaceae</taxon>
        <taxon>Sphingomonas</taxon>
    </lineage>
</organism>
<protein>
    <submittedName>
        <fullName evidence="2">Zn-ribbon domain-containing OB-fold protein</fullName>
    </submittedName>
</protein>
<dbReference type="RefSeq" id="WP_264942156.1">
    <property type="nucleotide sequence ID" value="NZ_JAPDRA010000001.1"/>
</dbReference>
<evidence type="ECO:0000259" key="1">
    <source>
        <dbReference type="Pfam" id="PF01796"/>
    </source>
</evidence>
<name>A0ABW3H8H2_9SPHN</name>
<dbReference type="Pfam" id="PF01796">
    <property type="entry name" value="OB_ChsH2_C"/>
    <property type="match status" value="1"/>
</dbReference>
<sequence length="107" mass="11498">MACSACCRRDTIEAVRLGTKGKLYNYTIVHRSYPGVKVPFVAAIVDLDEGGSLRGTLLEAEPDPAKLPPDMPVDVVFRDTGQTGPEGKPFVSYFFVPAQPAQAQGEA</sequence>
<comment type="caution">
    <text evidence="2">The sequence shown here is derived from an EMBL/GenBank/DDBJ whole genome shotgun (WGS) entry which is preliminary data.</text>
</comment>
<dbReference type="PANTHER" id="PTHR34075">
    <property type="entry name" value="BLR3430 PROTEIN"/>
    <property type="match status" value="1"/>
</dbReference>
<accession>A0ABW3H8H2</accession>
<feature type="domain" description="ChsH2 C-terminal OB-fold" evidence="1">
    <location>
        <begin position="15"/>
        <end position="78"/>
    </location>
</feature>
<dbReference type="SUPFAM" id="SSF50249">
    <property type="entry name" value="Nucleic acid-binding proteins"/>
    <property type="match status" value="1"/>
</dbReference>
<proteinExistence type="predicted"/>
<gene>
    <name evidence="2" type="ORF">ACFQ1E_04595</name>
</gene>
<dbReference type="PANTHER" id="PTHR34075:SF5">
    <property type="entry name" value="BLR3430 PROTEIN"/>
    <property type="match status" value="1"/>
</dbReference>
<reference evidence="3" key="1">
    <citation type="journal article" date="2019" name="Int. J. Syst. Evol. Microbiol.">
        <title>The Global Catalogue of Microorganisms (GCM) 10K type strain sequencing project: providing services to taxonomists for standard genome sequencing and annotation.</title>
        <authorList>
            <consortium name="The Broad Institute Genomics Platform"/>
            <consortium name="The Broad Institute Genome Sequencing Center for Infectious Disease"/>
            <person name="Wu L."/>
            <person name="Ma J."/>
        </authorList>
    </citation>
    <scope>NUCLEOTIDE SEQUENCE [LARGE SCALE GENOMIC DNA]</scope>
    <source>
        <strain evidence="3">CCUG 62982</strain>
    </source>
</reference>
<dbReference type="InterPro" id="IPR002878">
    <property type="entry name" value="ChsH2_C"/>
</dbReference>
<dbReference type="EMBL" id="JBHTJG010000001">
    <property type="protein sequence ID" value="MFD0945609.1"/>
    <property type="molecule type" value="Genomic_DNA"/>
</dbReference>
<dbReference type="InterPro" id="IPR012340">
    <property type="entry name" value="NA-bd_OB-fold"/>
</dbReference>
<dbReference type="Proteomes" id="UP001596977">
    <property type="component" value="Unassembled WGS sequence"/>
</dbReference>
<evidence type="ECO:0000313" key="2">
    <source>
        <dbReference type="EMBL" id="MFD0945609.1"/>
    </source>
</evidence>